<dbReference type="EMBL" id="CP003912">
    <property type="protein sequence ID" value="AGU52839.1"/>
    <property type="molecule type" value="Genomic_DNA"/>
</dbReference>
<evidence type="ECO:0008006" key="3">
    <source>
        <dbReference type="Google" id="ProtNLM"/>
    </source>
</evidence>
<dbReference type="HOGENOM" id="CLU_173852_0_0_4"/>
<gene>
    <name evidence="1" type="ORF">VAPA_2c02780</name>
</gene>
<dbReference type="KEGG" id="vpd:VAPA_2c02780"/>
<proteinExistence type="predicted"/>
<accession>T1XKK3</accession>
<organism evidence="1 2">
    <name type="scientific">Variovorax paradoxus B4</name>
    <dbReference type="NCBI Taxonomy" id="1246301"/>
    <lineage>
        <taxon>Bacteria</taxon>
        <taxon>Pseudomonadati</taxon>
        <taxon>Pseudomonadota</taxon>
        <taxon>Betaproteobacteria</taxon>
        <taxon>Burkholderiales</taxon>
        <taxon>Comamonadaceae</taxon>
        <taxon>Variovorax</taxon>
    </lineage>
</organism>
<dbReference type="PATRIC" id="fig|1246301.3.peg.5798"/>
<dbReference type="AlphaFoldDB" id="T1XKK3"/>
<name>T1XKK3_VARPD</name>
<dbReference type="NCBIfam" id="NF041551">
    <property type="entry name" value="YlcI_YnfO_N"/>
    <property type="match status" value="1"/>
</dbReference>
<reference evidence="1 2" key="1">
    <citation type="submission" date="2012-10" db="EMBL/GenBank/DDBJ databases">
        <title>Genome sequence of Variovorax paradoxus B4.</title>
        <authorList>
            <person name="Schuldes J."/>
            <person name="Brandt U."/>
            <person name="Hiessl S."/>
            <person name="Wuebbeler J.H."/>
            <person name="Thuermer A."/>
            <person name="Steinbuechel A."/>
            <person name="Daniel R."/>
        </authorList>
    </citation>
    <scope>NUCLEOTIDE SEQUENCE [LARGE SCALE GENOMIC DNA]</scope>
    <source>
        <strain evidence="1 2">B4</strain>
    </source>
</reference>
<evidence type="ECO:0000313" key="1">
    <source>
        <dbReference type="EMBL" id="AGU52839.1"/>
    </source>
</evidence>
<dbReference type="Proteomes" id="UP000016223">
    <property type="component" value="Chromosome 2"/>
</dbReference>
<sequence length="90" mass="9923">MKTSTFPSLRVEAELRLAAESVLREGETLSALIETAVREAIQRRQVQADFLARGLHASQEAQRTGVYHSAAAVHGELQARLDARRKQVLG</sequence>
<dbReference type="RefSeq" id="WP_021003670.1">
    <property type="nucleotide sequence ID" value="NC_022234.1"/>
</dbReference>
<protein>
    <recommendedName>
        <fullName evidence="3">Prevent-host-death protein</fullName>
    </recommendedName>
</protein>
<evidence type="ECO:0000313" key="2">
    <source>
        <dbReference type="Proteomes" id="UP000016223"/>
    </source>
</evidence>
<dbReference type="OrthoDB" id="8400336at2"/>